<reference evidence="7" key="1">
    <citation type="journal article" date="2019" name="Int. J. Syst. Evol. Microbiol.">
        <title>The Global Catalogue of Microorganisms (GCM) 10K type strain sequencing project: providing services to taxonomists for standard genome sequencing and annotation.</title>
        <authorList>
            <consortium name="The Broad Institute Genomics Platform"/>
            <consortium name="The Broad Institute Genome Sequencing Center for Infectious Disease"/>
            <person name="Wu L."/>
            <person name="Ma J."/>
        </authorList>
    </citation>
    <scope>NUCLEOTIDE SEQUENCE [LARGE SCALE GENOMIC DNA]</scope>
    <source>
        <strain evidence="7">KCTC 62102</strain>
    </source>
</reference>
<dbReference type="PRINTS" id="PR00111">
    <property type="entry name" value="ABHYDROLASE"/>
</dbReference>
<proteinExistence type="inferred from homology"/>
<dbReference type="EC" id="2.3.1.12" evidence="6"/>
<keyword evidence="6" id="KW-0808">Transferase</keyword>
<evidence type="ECO:0000256" key="1">
    <source>
        <dbReference type="ARBA" id="ARBA00001938"/>
    </source>
</evidence>
<dbReference type="PROSITE" id="PS50968">
    <property type="entry name" value="BIOTINYL_LIPOYL"/>
    <property type="match status" value="1"/>
</dbReference>
<dbReference type="InterPro" id="IPR045257">
    <property type="entry name" value="E2/Pdx1"/>
</dbReference>
<dbReference type="InterPro" id="IPR000089">
    <property type="entry name" value="Biotin_lipoyl"/>
</dbReference>
<dbReference type="CDD" id="cd06849">
    <property type="entry name" value="lipoyl_domain"/>
    <property type="match status" value="1"/>
</dbReference>
<keyword evidence="7" id="KW-1185">Reference proteome</keyword>
<sequence length="435" mass="45291">MPVEVIMPKVDMDMASGKLAVWHVAEGEVVKKGAALFDIETDKAAMEVEAPATGRLHHVLAAPGETVAVGRPVAFIYAEGEAVGASPVAVEAPKTEAPAPLAGAAPVVVATIIAPDSADLRATPVARRLAREAGLELAAIAGTGPRGRIQRADVEAAVARAQPAPAVAEAPVTAPAAPISWEPHPGDLNVTTRKGVGVPLVMIHGFAADSHGWRPLEEALPKEQALIRIDLPSHGRSPLKRVGGFAELARLMVQVFDKVAEGPVHLLGHSLGGGLALALADIRPRQVRTLSLIAPAGLGPEIDGAALNGIARASSVDSLAPWLKRLTARPGGISHDFAKAAMLARLDPALREAQQEMARALFPDGVQAFDLTAALERVAMPALMIWGRDDHILPWKQALAAPGEVALHLLRGIGHVPQMEDPATVGALVGRHLRG</sequence>
<evidence type="ECO:0000256" key="3">
    <source>
        <dbReference type="ARBA" id="ARBA00022823"/>
    </source>
</evidence>
<keyword evidence="3" id="KW-0450">Lipoyl</keyword>
<comment type="similarity">
    <text evidence="2">Belongs to the 2-oxoacid dehydrogenase family.</text>
</comment>
<dbReference type="NCBIfam" id="NF011457">
    <property type="entry name" value="PRK14875.1"/>
    <property type="match status" value="1"/>
</dbReference>
<evidence type="ECO:0000256" key="2">
    <source>
        <dbReference type="ARBA" id="ARBA00007317"/>
    </source>
</evidence>
<protein>
    <submittedName>
        <fullName evidence="6">Acetoin dehydrogenase dihydrolipoyllysine-residue acetyltransferase subunit</fullName>
        <ecNumber evidence="6">2.3.1.12</ecNumber>
    </submittedName>
</protein>
<feature type="domain" description="Lipoyl-binding" evidence="4">
    <location>
        <begin position="2"/>
        <end position="77"/>
    </location>
</feature>
<organism evidence="6 7">
    <name type="scientific">Tabrizicola soli</name>
    <dbReference type="NCBI Taxonomy" id="2185115"/>
    <lineage>
        <taxon>Bacteria</taxon>
        <taxon>Pseudomonadati</taxon>
        <taxon>Pseudomonadota</taxon>
        <taxon>Alphaproteobacteria</taxon>
        <taxon>Rhodobacterales</taxon>
        <taxon>Paracoccaceae</taxon>
        <taxon>Tabrizicola</taxon>
    </lineage>
</organism>
<comment type="cofactor">
    <cofactor evidence="1">
        <name>(R)-lipoate</name>
        <dbReference type="ChEBI" id="CHEBI:83088"/>
    </cofactor>
</comment>
<dbReference type="PANTHER" id="PTHR23151">
    <property type="entry name" value="DIHYDROLIPOAMIDE ACETYL/SUCCINYL-TRANSFERASE-RELATED"/>
    <property type="match status" value="1"/>
</dbReference>
<dbReference type="Pfam" id="PF00364">
    <property type="entry name" value="Biotin_lipoyl"/>
    <property type="match status" value="1"/>
</dbReference>
<evidence type="ECO:0000259" key="4">
    <source>
        <dbReference type="PROSITE" id="PS50968"/>
    </source>
</evidence>
<evidence type="ECO:0000259" key="5">
    <source>
        <dbReference type="PROSITE" id="PS51826"/>
    </source>
</evidence>
<evidence type="ECO:0000313" key="7">
    <source>
        <dbReference type="Proteomes" id="UP001595445"/>
    </source>
</evidence>
<dbReference type="InterPro" id="IPR029058">
    <property type="entry name" value="AB_hydrolase_fold"/>
</dbReference>
<evidence type="ECO:0000313" key="6">
    <source>
        <dbReference type="EMBL" id="MFC3088662.1"/>
    </source>
</evidence>
<dbReference type="InterPro" id="IPR011053">
    <property type="entry name" value="Single_hybrid_motif"/>
</dbReference>
<dbReference type="Proteomes" id="UP001595445">
    <property type="component" value="Unassembled WGS sequence"/>
</dbReference>
<keyword evidence="6" id="KW-0012">Acyltransferase</keyword>
<dbReference type="GO" id="GO:0004742">
    <property type="term" value="F:dihydrolipoyllysine-residue acetyltransferase activity"/>
    <property type="evidence" value="ECO:0007669"/>
    <property type="project" value="UniProtKB-EC"/>
</dbReference>
<dbReference type="InterPro" id="IPR004167">
    <property type="entry name" value="PSBD"/>
</dbReference>
<dbReference type="SUPFAM" id="SSF53474">
    <property type="entry name" value="alpha/beta-Hydrolases"/>
    <property type="match status" value="1"/>
</dbReference>
<dbReference type="SUPFAM" id="SSF51230">
    <property type="entry name" value="Single hybrid motif"/>
    <property type="match status" value="1"/>
</dbReference>
<feature type="domain" description="Peripheral subunit-binding (PSBD)" evidence="5">
    <location>
        <begin position="121"/>
        <end position="158"/>
    </location>
</feature>
<accession>A0ABV7E238</accession>
<dbReference type="Gene3D" id="4.10.320.10">
    <property type="entry name" value="E3-binding domain"/>
    <property type="match status" value="1"/>
</dbReference>
<dbReference type="RefSeq" id="WP_197643812.1">
    <property type="nucleotide sequence ID" value="NZ_JAEACP010000010.1"/>
</dbReference>
<dbReference type="SUPFAM" id="SSF47005">
    <property type="entry name" value="Peripheral subunit-binding domain of 2-oxo acid dehydrogenase complex"/>
    <property type="match status" value="1"/>
</dbReference>
<name>A0ABV7E238_9RHOB</name>
<dbReference type="EMBL" id="JBHRSM010000054">
    <property type="protein sequence ID" value="MFC3088662.1"/>
    <property type="molecule type" value="Genomic_DNA"/>
</dbReference>
<dbReference type="Gene3D" id="3.40.50.1820">
    <property type="entry name" value="alpha/beta hydrolase"/>
    <property type="match status" value="1"/>
</dbReference>
<dbReference type="Pfam" id="PF02817">
    <property type="entry name" value="E3_binding"/>
    <property type="match status" value="1"/>
</dbReference>
<dbReference type="PROSITE" id="PS00189">
    <property type="entry name" value="LIPOYL"/>
    <property type="match status" value="1"/>
</dbReference>
<dbReference type="InterPro" id="IPR036625">
    <property type="entry name" value="E3-bd_dom_sf"/>
</dbReference>
<dbReference type="InterPro" id="IPR000073">
    <property type="entry name" value="AB_hydrolase_1"/>
</dbReference>
<dbReference type="PANTHER" id="PTHR23151:SF90">
    <property type="entry name" value="DIHYDROLIPOYLLYSINE-RESIDUE ACETYLTRANSFERASE COMPONENT OF PYRUVATE DEHYDROGENASE COMPLEX, MITOCHONDRIAL-RELATED"/>
    <property type="match status" value="1"/>
</dbReference>
<comment type="caution">
    <text evidence="6">The sequence shown here is derived from an EMBL/GenBank/DDBJ whole genome shotgun (WGS) entry which is preliminary data.</text>
</comment>
<dbReference type="PROSITE" id="PS51826">
    <property type="entry name" value="PSBD"/>
    <property type="match status" value="1"/>
</dbReference>
<dbReference type="InterPro" id="IPR003016">
    <property type="entry name" value="2-oxoA_DH_lipoyl-BS"/>
</dbReference>
<dbReference type="Gene3D" id="2.40.50.100">
    <property type="match status" value="1"/>
</dbReference>
<dbReference type="Pfam" id="PF12697">
    <property type="entry name" value="Abhydrolase_6"/>
    <property type="match status" value="1"/>
</dbReference>
<gene>
    <name evidence="6" type="ORF">ACFOD6_21690</name>
</gene>